<feature type="domain" description="Lipoyl-binding" evidence="12">
    <location>
        <begin position="3"/>
        <end position="78"/>
    </location>
</feature>
<evidence type="ECO:0000256" key="3">
    <source>
        <dbReference type="ARBA" id="ARBA00005145"/>
    </source>
</evidence>
<dbReference type="PROSITE" id="PS00189">
    <property type="entry name" value="LIPOYL"/>
    <property type="match status" value="1"/>
</dbReference>
<comment type="similarity">
    <text evidence="4 10">Belongs to the 2-oxoacid dehydrogenase family.</text>
</comment>
<dbReference type="SUPFAM" id="SSF51230">
    <property type="entry name" value="Single hybrid motif"/>
    <property type="match status" value="1"/>
</dbReference>
<dbReference type="InterPro" id="IPR001078">
    <property type="entry name" value="2-oxoacid_DH_actylTfrase"/>
</dbReference>
<dbReference type="SUPFAM" id="SSF52777">
    <property type="entry name" value="CoA-dependent acyltransferases"/>
    <property type="match status" value="1"/>
</dbReference>
<comment type="caution">
    <text evidence="14">The sequence shown here is derived from an EMBL/GenBank/DDBJ whole genome shotgun (WGS) entry which is preliminary data.</text>
</comment>
<dbReference type="InterPro" id="IPR036625">
    <property type="entry name" value="E3-bd_dom_sf"/>
</dbReference>
<organism evidence="14 15">
    <name type="scientific">Sphingobium nicotianae</name>
    <dbReference type="NCBI Taxonomy" id="2782607"/>
    <lineage>
        <taxon>Bacteria</taxon>
        <taxon>Pseudomonadati</taxon>
        <taxon>Pseudomonadota</taxon>
        <taxon>Alphaproteobacteria</taxon>
        <taxon>Sphingomonadales</taxon>
        <taxon>Sphingomonadaceae</taxon>
        <taxon>Sphingobium</taxon>
    </lineage>
</organism>
<evidence type="ECO:0000313" key="15">
    <source>
        <dbReference type="Proteomes" id="UP001138757"/>
    </source>
</evidence>
<evidence type="ECO:0000259" key="13">
    <source>
        <dbReference type="PROSITE" id="PS51826"/>
    </source>
</evidence>
<dbReference type="InterPro" id="IPR011053">
    <property type="entry name" value="Single_hybrid_motif"/>
</dbReference>
<evidence type="ECO:0000256" key="9">
    <source>
        <dbReference type="ARBA" id="ARBA00052761"/>
    </source>
</evidence>
<keyword evidence="7 10" id="KW-0450">Lipoyl</keyword>
<comment type="cofactor">
    <cofactor evidence="1 10">
        <name>(R)-lipoate</name>
        <dbReference type="ChEBI" id="CHEBI:83088"/>
    </cofactor>
</comment>
<dbReference type="GO" id="GO:0031405">
    <property type="term" value="F:lipoic acid binding"/>
    <property type="evidence" value="ECO:0007669"/>
    <property type="project" value="TreeGrafter"/>
</dbReference>
<feature type="compositionally biased region" description="Low complexity" evidence="11">
    <location>
        <begin position="114"/>
        <end position="123"/>
    </location>
</feature>
<dbReference type="Pfam" id="PF00364">
    <property type="entry name" value="Biotin_lipoyl"/>
    <property type="match status" value="1"/>
</dbReference>
<dbReference type="InterPro" id="IPR004167">
    <property type="entry name" value="PSBD"/>
</dbReference>
<feature type="compositionally biased region" description="Basic and acidic residues" evidence="11">
    <location>
        <begin position="88"/>
        <end position="97"/>
    </location>
</feature>
<dbReference type="PROSITE" id="PS50968">
    <property type="entry name" value="BIOTINYL_LIPOYL"/>
    <property type="match status" value="1"/>
</dbReference>
<dbReference type="InterPro" id="IPR003016">
    <property type="entry name" value="2-oxoA_DH_lipoyl-BS"/>
</dbReference>
<dbReference type="Gene3D" id="3.30.559.10">
    <property type="entry name" value="Chloramphenicol acetyltransferase-like domain"/>
    <property type="match status" value="1"/>
</dbReference>
<comment type="pathway">
    <text evidence="3">Amino-acid degradation; L-lysine degradation via saccharopine pathway; glutaryl-CoA from L-lysine: step 6/6.</text>
</comment>
<evidence type="ECO:0000256" key="5">
    <source>
        <dbReference type="ARBA" id="ARBA00011666"/>
    </source>
</evidence>
<dbReference type="InterPro" id="IPR000089">
    <property type="entry name" value="Biotin_lipoyl"/>
</dbReference>
<dbReference type="Pfam" id="PF02817">
    <property type="entry name" value="E3_binding"/>
    <property type="match status" value="1"/>
</dbReference>
<comment type="catalytic activity">
    <reaction evidence="9">
        <text>N(6)-[(R)-dihydrolipoyl]-L-lysyl-[protein] + succinyl-CoA = N(6)-[(R)-S(8)-succinyldihydrolipoyl]-L-lysyl-[protein] + CoA</text>
        <dbReference type="Rhea" id="RHEA:15213"/>
        <dbReference type="Rhea" id="RHEA-COMP:10475"/>
        <dbReference type="Rhea" id="RHEA-COMP:20092"/>
        <dbReference type="ChEBI" id="CHEBI:57287"/>
        <dbReference type="ChEBI" id="CHEBI:57292"/>
        <dbReference type="ChEBI" id="CHEBI:83100"/>
        <dbReference type="ChEBI" id="CHEBI:83120"/>
        <dbReference type="EC" id="2.3.1.61"/>
    </reaction>
</comment>
<evidence type="ECO:0000256" key="10">
    <source>
        <dbReference type="RuleBase" id="RU003423"/>
    </source>
</evidence>
<comment type="subunit">
    <text evidence="5">Forms a 24-polypeptide structural core with octahedral symmetry. Part of the 2-oxoglutarate dehydrogenase (OGDH) complex composed of E1 (2-oxoglutarate dehydrogenase), E2 (dihydrolipoamide succinyltransferase) and E3 (dihydrolipoamide dehydrogenase); the complex contains multiple copies of the three enzymatic components (E1, E2 and E3).</text>
</comment>
<dbReference type="CDD" id="cd06849">
    <property type="entry name" value="lipoyl_domain"/>
    <property type="match status" value="1"/>
</dbReference>
<keyword evidence="6 10" id="KW-0808">Transferase</keyword>
<dbReference type="RefSeq" id="WP_214624420.1">
    <property type="nucleotide sequence ID" value="NZ_JAHGAW010000009.1"/>
</dbReference>
<evidence type="ECO:0000256" key="4">
    <source>
        <dbReference type="ARBA" id="ARBA00007317"/>
    </source>
</evidence>
<dbReference type="GO" id="GO:0005737">
    <property type="term" value="C:cytoplasm"/>
    <property type="evidence" value="ECO:0007669"/>
    <property type="project" value="TreeGrafter"/>
</dbReference>
<dbReference type="AlphaFoldDB" id="A0A9X1DE04"/>
<dbReference type="GO" id="GO:0016407">
    <property type="term" value="F:acetyltransferase activity"/>
    <property type="evidence" value="ECO:0007669"/>
    <property type="project" value="TreeGrafter"/>
</dbReference>
<evidence type="ECO:0000256" key="1">
    <source>
        <dbReference type="ARBA" id="ARBA00001938"/>
    </source>
</evidence>
<proteinExistence type="inferred from homology"/>
<gene>
    <name evidence="14" type="ORF">KK488_14520</name>
</gene>
<dbReference type="Gene3D" id="4.10.320.10">
    <property type="entry name" value="E3-binding domain"/>
    <property type="match status" value="1"/>
</dbReference>
<dbReference type="PANTHER" id="PTHR43178">
    <property type="entry name" value="DIHYDROLIPOAMIDE ACETYLTRANSFERASE COMPONENT OF PYRUVATE DEHYDROGENASE COMPLEX"/>
    <property type="match status" value="1"/>
</dbReference>
<evidence type="ECO:0000256" key="11">
    <source>
        <dbReference type="SAM" id="MobiDB-lite"/>
    </source>
</evidence>
<dbReference type="EMBL" id="JAHGAW010000009">
    <property type="protein sequence ID" value="MBT2188166.1"/>
    <property type="molecule type" value="Genomic_DNA"/>
</dbReference>
<dbReference type="PANTHER" id="PTHR43178:SF5">
    <property type="entry name" value="LIPOAMIDE ACYLTRANSFERASE COMPONENT OF BRANCHED-CHAIN ALPHA-KETO ACID DEHYDROGENASE COMPLEX, MITOCHONDRIAL"/>
    <property type="match status" value="1"/>
</dbReference>
<evidence type="ECO:0000256" key="6">
    <source>
        <dbReference type="ARBA" id="ARBA00022679"/>
    </source>
</evidence>
<dbReference type="SUPFAM" id="SSF47005">
    <property type="entry name" value="Peripheral subunit-binding domain of 2-oxo acid dehydrogenase complex"/>
    <property type="match status" value="1"/>
</dbReference>
<evidence type="ECO:0000259" key="12">
    <source>
        <dbReference type="PROSITE" id="PS50968"/>
    </source>
</evidence>
<dbReference type="InterPro" id="IPR050743">
    <property type="entry name" value="2-oxoacid_DH_E2_comp"/>
</dbReference>
<dbReference type="Pfam" id="PF00198">
    <property type="entry name" value="2-oxoacid_dh"/>
    <property type="match status" value="1"/>
</dbReference>
<sequence>MGRYLFRLPDIGEGVTEAEIVAWHVKAGDRIREDDNLADVMTDKATVEMTSPVDGTVTAVHGDVGAMLPVGAVLVELEVEGEGNVAGDVKEPGKTANDEPAPLPDEGGVGGGSSASPATSNPPVAAPTPSPSLEREGDKKRATPKIDIPIGRKEAFAAPATRRRAHALGIPLQFVPGTGPGGRILPSDLDDFIASGGMARAPGGLAARTGGEDIKIVGLRRRIAEKMQEAKRRIPHIAYVEEVDVTELEALRAAMNARPAEGAPRLTMLPFLIRALVKALPDFPQVNARFDDDAGVLHVSEGVHVGIATQTPAGLMVPVIRHAEAMSLAELGREIGRLSAAARDGTAKREEMAGSTITITSLGPLGGIATTPIINHPEVAIIGPNKIVEKPVVQGQFVSVRKVMNISSSFDHRIVDGYDAAQFIQALKRLIEHPALIFMGDAA</sequence>
<evidence type="ECO:0000313" key="14">
    <source>
        <dbReference type="EMBL" id="MBT2188166.1"/>
    </source>
</evidence>
<dbReference type="GO" id="GO:0004149">
    <property type="term" value="F:dihydrolipoyllysine-residue succinyltransferase activity"/>
    <property type="evidence" value="ECO:0007669"/>
    <property type="project" value="UniProtKB-EC"/>
</dbReference>
<name>A0A9X1DE04_9SPHN</name>
<comment type="function">
    <text evidence="2">E2 component of the 2-oxoglutarate dehydrogenase (OGDH) complex which catalyzes the second step in the conversion of 2-oxoglutarate to succinyl-CoA and CO(2).</text>
</comment>
<dbReference type="PROSITE" id="PS51826">
    <property type="entry name" value="PSBD"/>
    <property type="match status" value="1"/>
</dbReference>
<evidence type="ECO:0000256" key="2">
    <source>
        <dbReference type="ARBA" id="ARBA00004052"/>
    </source>
</evidence>
<evidence type="ECO:0000256" key="7">
    <source>
        <dbReference type="ARBA" id="ARBA00022823"/>
    </source>
</evidence>
<dbReference type="Proteomes" id="UP001138757">
    <property type="component" value="Unassembled WGS sequence"/>
</dbReference>
<reference evidence="14" key="1">
    <citation type="submission" date="2021-05" db="EMBL/GenBank/DDBJ databases">
        <title>Genome of Sphingobium sp. strain.</title>
        <authorList>
            <person name="Fan R."/>
        </authorList>
    </citation>
    <scope>NUCLEOTIDE SEQUENCE</scope>
    <source>
        <strain evidence="14">H33</strain>
    </source>
</reference>
<keyword evidence="8 10" id="KW-0012">Acyltransferase</keyword>
<protein>
    <recommendedName>
        <fullName evidence="10">Dihydrolipoamide acetyltransferase component of pyruvate dehydrogenase complex</fullName>
        <ecNumber evidence="10">2.3.1.-</ecNumber>
    </recommendedName>
</protein>
<keyword evidence="15" id="KW-1185">Reference proteome</keyword>
<feature type="domain" description="Peripheral subunit-binding (PSBD)" evidence="13">
    <location>
        <begin position="156"/>
        <end position="193"/>
    </location>
</feature>
<dbReference type="Gene3D" id="2.40.50.100">
    <property type="match status" value="1"/>
</dbReference>
<dbReference type="FunFam" id="3.30.559.10:FF:000007">
    <property type="entry name" value="Dihydrolipoamide acetyltransferase component of pyruvate dehydrogenase complex"/>
    <property type="match status" value="1"/>
</dbReference>
<feature type="region of interest" description="Disordered" evidence="11">
    <location>
        <begin position="84"/>
        <end position="148"/>
    </location>
</feature>
<evidence type="ECO:0000256" key="8">
    <source>
        <dbReference type="ARBA" id="ARBA00023315"/>
    </source>
</evidence>
<accession>A0A9X1DE04</accession>
<dbReference type="EC" id="2.3.1.-" evidence="10"/>
<dbReference type="InterPro" id="IPR023213">
    <property type="entry name" value="CAT-like_dom_sf"/>
</dbReference>